<gene>
    <name evidence="1" type="ORF">GsuE55_00750</name>
</gene>
<keyword evidence="2" id="KW-1185">Reference proteome</keyword>
<proteinExistence type="predicted"/>
<accession>A0A679FGG2</accession>
<dbReference type="InterPro" id="IPR021338">
    <property type="entry name" value="DUF2953"/>
</dbReference>
<protein>
    <recommendedName>
        <fullName evidence="3">DUF2953 domain-containing protein</fullName>
    </recommendedName>
</protein>
<dbReference type="Pfam" id="PF11167">
    <property type="entry name" value="DUF2953"/>
    <property type="match status" value="1"/>
</dbReference>
<dbReference type="AlphaFoldDB" id="A0A679FGG2"/>
<organism evidence="1 2">
    <name type="scientific">Geobacillus subterraneus</name>
    <dbReference type="NCBI Taxonomy" id="129338"/>
    <lineage>
        <taxon>Bacteria</taxon>
        <taxon>Bacillati</taxon>
        <taxon>Bacillota</taxon>
        <taxon>Bacilli</taxon>
        <taxon>Bacillales</taxon>
        <taxon>Anoxybacillaceae</taxon>
        <taxon>Geobacillus</taxon>
    </lineage>
</organism>
<evidence type="ECO:0000313" key="2">
    <source>
        <dbReference type="Proteomes" id="UP000501421"/>
    </source>
</evidence>
<dbReference type="Proteomes" id="UP000501421">
    <property type="component" value="Chromosome"/>
</dbReference>
<dbReference type="EMBL" id="AP022557">
    <property type="protein sequence ID" value="BBW95242.1"/>
    <property type="molecule type" value="Genomic_DNA"/>
</dbReference>
<evidence type="ECO:0008006" key="3">
    <source>
        <dbReference type="Google" id="ProtNLM"/>
    </source>
</evidence>
<reference evidence="2" key="1">
    <citation type="journal article" date="2020" name="Microbiol. Resour. Announc.">
        <title>Complete Genome Sequence of Geobacillus sp. Strain E55-1, Isolated from Mine Geyser in Japan.</title>
        <authorList>
            <person name="Miyazaki K."/>
            <person name="Hase E."/>
            <person name="Tokito N."/>
        </authorList>
    </citation>
    <scope>NUCLEOTIDE SEQUENCE [LARGE SCALE GENOMIC DNA]</scope>
    <source>
        <strain evidence="2">E55-1</strain>
    </source>
</reference>
<sequence>MKTGMVVIIIVSFFLLLLASMKVSVAIAFRHVRNDEECKIVVRTLFGLFRYTIRIPLLKPEWDGKTPQMTFVQKQGVGGTRDKEEKKGKLTPAKVARFIRQVKRFLRQVVDLHEIMKQFYRYVTVTQWEWKTRIGTGDAASTGLLVGLGWSLKYMIIGAVSRYMNMKTVPVVAVVPAYDQAVSETAFACMIHFRIGHAMVAGWRVIKHWRGRRPAKWSTARQVNEGY</sequence>
<dbReference type="RefSeq" id="WP_033844347.1">
    <property type="nucleotide sequence ID" value="NZ_AP022557.1"/>
</dbReference>
<evidence type="ECO:0000313" key="1">
    <source>
        <dbReference type="EMBL" id="BBW95242.1"/>
    </source>
</evidence>
<name>A0A679FGG2_9BACL</name>